<protein>
    <submittedName>
        <fullName evidence="2">Uncharacterized protein</fullName>
    </submittedName>
</protein>
<organism evidence="2 3">
    <name type="scientific">Actinophytocola gossypii</name>
    <dbReference type="NCBI Taxonomy" id="2812003"/>
    <lineage>
        <taxon>Bacteria</taxon>
        <taxon>Bacillati</taxon>
        <taxon>Actinomycetota</taxon>
        <taxon>Actinomycetes</taxon>
        <taxon>Pseudonocardiales</taxon>
        <taxon>Pseudonocardiaceae</taxon>
    </lineage>
</organism>
<dbReference type="RefSeq" id="WP_260190242.1">
    <property type="nucleotide sequence ID" value="NZ_JAFFZE010000006.1"/>
</dbReference>
<dbReference type="EMBL" id="JAFFZE010000006">
    <property type="protein sequence ID" value="MCT2582909.1"/>
    <property type="molecule type" value="Genomic_DNA"/>
</dbReference>
<name>A0ABT2J6L1_9PSEU</name>
<accession>A0ABT2J6L1</accession>
<dbReference type="Proteomes" id="UP001156441">
    <property type="component" value="Unassembled WGS sequence"/>
</dbReference>
<evidence type="ECO:0000313" key="2">
    <source>
        <dbReference type="EMBL" id="MCT2582909.1"/>
    </source>
</evidence>
<reference evidence="2 3" key="1">
    <citation type="submission" date="2021-02" db="EMBL/GenBank/DDBJ databases">
        <title>Actinophytocola xerophila sp. nov., isolated from soil of cotton cropping field.</title>
        <authorList>
            <person name="Huang R."/>
            <person name="Chen X."/>
            <person name="Ge X."/>
            <person name="Liu W."/>
        </authorList>
    </citation>
    <scope>NUCLEOTIDE SEQUENCE [LARGE SCALE GENOMIC DNA]</scope>
    <source>
        <strain evidence="2 3">S1-96</strain>
    </source>
</reference>
<comment type="caution">
    <text evidence="2">The sequence shown here is derived from an EMBL/GenBank/DDBJ whole genome shotgun (WGS) entry which is preliminary data.</text>
</comment>
<evidence type="ECO:0000313" key="3">
    <source>
        <dbReference type="Proteomes" id="UP001156441"/>
    </source>
</evidence>
<evidence type="ECO:0000256" key="1">
    <source>
        <dbReference type="SAM" id="MobiDB-lite"/>
    </source>
</evidence>
<proteinExistence type="predicted"/>
<gene>
    <name evidence="2" type="ORF">JT362_07225</name>
</gene>
<sequence>MALFKKRRRTPKAGERPLIQIMEKHEPTTTGSGPGVRSCTECGRTWLSMLGQLADTGKLADYRSRGEVRIYASWEETIGLTCTSCRRSRCLDHTPPPTTSSGVPQATDHPCPTCNAPLDHG</sequence>
<feature type="region of interest" description="Disordered" evidence="1">
    <location>
        <begin position="93"/>
        <end position="121"/>
    </location>
</feature>
<keyword evidence="3" id="KW-1185">Reference proteome</keyword>